<dbReference type="WBParaSite" id="PS1159_v2.g10158.t1">
    <property type="protein sequence ID" value="PS1159_v2.g10158.t1"/>
    <property type="gene ID" value="PS1159_v2.g10158"/>
</dbReference>
<accession>A0AC35ERI7</accession>
<reference evidence="2" key="1">
    <citation type="submission" date="2022-11" db="UniProtKB">
        <authorList>
            <consortium name="WormBaseParasite"/>
        </authorList>
    </citation>
    <scope>IDENTIFICATION</scope>
</reference>
<evidence type="ECO:0000313" key="1">
    <source>
        <dbReference type="Proteomes" id="UP000887580"/>
    </source>
</evidence>
<protein>
    <submittedName>
        <fullName evidence="2">Major facilitator superfamily (MFS) profile domain-containing protein</fullName>
    </submittedName>
</protein>
<name>A0AC35ERI7_9BILA</name>
<proteinExistence type="predicted"/>
<organism evidence="1 2">
    <name type="scientific">Panagrolaimus sp. PS1159</name>
    <dbReference type="NCBI Taxonomy" id="55785"/>
    <lineage>
        <taxon>Eukaryota</taxon>
        <taxon>Metazoa</taxon>
        <taxon>Ecdysozoa</taxon>
        <taxon>Nematoda</taxon>
        <taxon>Chromadorea</taxon>
        <taxon>Rhabditida</taxon>
        <taxon>Tylenchina</taxon>
        <taxon>Panagrolaimomorpha</taxon>
        <taxon>Panagrolaimoidea</taxon>
        <taxon>Panagrolaimidae</taxon>
        <taxon>Panagrolaimus</taxon>
    </lineage>
</organism>
<dbReference type="Proteomes" id="UP000887580">
    <property type="component" value="Unplaced"/>
</dbReference>
<evidence type="ECO:0000313" key="2">
    <source>
        <dbReference type="WBParaSite" id="PS1159_v2.g10158.t1"/>
    </source>
</evidence>
<sequence length="220" mass="24264">MFPYLQVMDKTSTENFFGLIIAMYSFGQIISSPLVGYWSNKTHDTKSCLYYGLATMFFGNVLYFFAGIIPFQKKYVILVARFITGFGSSNVSLLKAYATAASTGSDRSKAIAYVTGALALGMLTGPGLQLFFTPLGPRGIKLATNLFLNIYTAPAFMACSINIFGALLIYFFFIERTIGVADKKKIKETGVALPPFDTVAIIVCYITRFCQMFIITNLES</sequence>